<keyword evidence="1" id="KW-1133">Transmembrane helix</keyword>
<organism evidence="2 3">
    <name type="scientific">Neurospora intermedia</name>
    <dbReference type="NCBI Taxonomy" id="5142"/>
    <lineage>
        <taxon>Eukaryota</taxon>
        <taxon>Fungi</taxon>
        <taxon>Dikarya</taxon>
        <taxon>Ascomycota</taxon>
        <taxon>Pezizomycotina</taxon>
        <taxon>Sordariomycetes</taxon>
        <taxon>Sordariomycetidae</taxon>
        <taxon>Sordariales</taxon>
        <taxon>Sordariaceae</taxon>
        <taxon>Neurospora</taxon>
    </lineage>
</organism>
<evidence type="ECO:0000313" key="3">
    <source>
        <dbReference type="Proteomes" id="UP001451303"/>
    </source>
</evidence>
<sequence>MAASSRQVVAFCGSVYVQVVFCWVCMYLPVDGGSLSATIPSIRSTDFFLCRLAIALYQSERESESERRSACGVCFVLDTLKEVNPKRLISTVVA</sequence>
<gene>
    <name evidence="2" type="ORF">QR685DRAFT_524171</name>
</gene>
<comment type="caution">
    <text evidence="2">The sequence shown here is derived from an EMBL/GenBank/DDBJ whole genome shotgun (WGS) entry which is preliminary data.</text>
</comment>
<name>A0ABR3DD97_NEUIN</name>
<feature type="transmembrane region" description="Helical" evidence="1">
    <location>
        <begin position="7"/>
        <end position="30"/>
    </location>
</feature>
<reference evidence="2 3" key="1">
    <citation type="submission" date="2023-09" db="EMBL/GenBank/DDBJ databases">
        <title>Multi-omics analysis of a traditional fermented food reveals byproduct-associated fungal strains for waste-to-food upcycling.</title>
        <authorList>
            <consortium name="Lawrence Berkeley National Laboratory"/>
            <person name="Rekdal V.M."/>
            <person name="Villalobos-Escobedo J.M."/>
            <person name="Rodriguez-Valeron N."/>
            <person name="Garcia M.O."/>
            <person name="Vasquez D.P."/>
            <person name="Damayanti I."/>
            <person name="Sorensen P.M."/>
            <person name="Baidoo E.E."/>
            <person name="De Carvalho A.C."/>
            <person name="Riley R."/>
            <person name="Lipzen A."/>
            <person name="He G."/>
            <person name="Yan M."/>
            <person name="Haridas S."/>
            <person name="Daum C."/>
            <person name="Yoshinaga Y."/>
            <person name="Ng V."/>
            <person name="Grigoriev I.V."/>
            <person name="Munk R."/>
            <person name="Nuraida L."/>
            <person name="Wijaya C.H."/>
            <person name="Morales P.-C."/>
            <person name="Keasling J.D."/>
        </authorList>
    </citation>
    <scope>NUCLEOTIDE SEQUENCE [LARGE SCALE GENOMIC DNA]</scope>
    <source>
        <strain evidence="2 3">FGSC 2613</strain>
    </source>
</reference>
<evidence type="ECO:0000313" key="2">
    <source>
        <dbReference type="EMBL" id="KAL0470640.1"/>
    </source>
</evidence>
<protein>
    <recommendedName>
        <fullName evidence="4">Secreted protein</fullName>
    </recommendedName>
</protein>
<keyword evidence="1" id="KW-0812">Transmembrane</keyword>
<dbReference type="EMBL" id="JAVLET010000004">
    <property type="protein sequence ID" value="KAL0470640.1"/>
    <property type="molecule type" value="Genomic_DNA"/>
</dbReference>
<dbReference type="Proteomes" id="UP001451303">
    <property type="component" value="Unassembled WGS sequence"/>
</dbReference>
<evidence type="ECO:0008006" key="4">
    <source>
        <dbReference type="Google" id="ProtNLM"/>
    </source>
</evidence>
<keyword evidence="3" id="KW-1185">Reference proteome</keyword>
<evidence type="ECO:0000256" key="1">
    <source>
        <dbReference type="SAM" id="Phobius"/>
    </source>
</evidence>
<proteinExistence type="predicted"/>
<keyword evidence="1" id="KW-0472">Membrane</keyword>
<accession>A0ABR3DD97</accession>